<sequence length="318" mass="37090">MYVLNLNTKKVIENIDENFYNKENSYVILCNPENLLFFKDILNIDETSYRDSLRYDDVTKLHLFDEYDYLSLNTFEIKGKQTVIEEVNIYLADNFILVVVTEEHFIFELIKNIMFQSPALEEDPQVAIFQINYSIFKEIIVSGFESLEAVEDLILEIEDDLSDKVNNSYSDRISYVRGLARDIVKTIRPLLYIGDRAVKENVRYLKYTKVKKYCIENMQRTDLGVDRLYNFAISTRELSDKLLDIYSSKVGEKTNNLITKLTLVTAISAPLTIITGIYGMNFRHMPELGWVYGYPFILLVMLSIVVIGFIIFKIKKLL</sequence>
<evidence type="ECO:0000256" key="6">
    <source>
        <dbReference type="ARBA" id="ARBA00022989"/>
    </source>
</evidence>
<evidence type="ECO:0000256" key="3">
    <source>
        <dbReference type="ARBA" id="ARBA00022448"/>
    </source>
</evidence>
<proteinExistence type="inferred from homology"/>
<protein>
    <submittedName>
        <fullName evidence="9">Magnesium transporter</fullName>
    </submittedName>
</protein>
<dbReference type="InterPro" id="IPR002523">
    <property type="entry name" value="MgTranspt_CorA/ZnTranspt_ZntB"/>
</dbReference>
<evidence type="ECO:0000256" key="2">
    <source>
        <dbReference type="ARBA" id="ARBA00009765"/>
    </source>
</evidence>
<dbReference type="PANTHER" id="PTHR46494:SF1">
    <property type="entry name" value="CORA FAMILY METAL ION TRANSPORTER (EUROFUNG)"/>
    <property type="match status" value="1"/>
</dbReference>
<gene>
    <name evidence="9" type="ORF">J2Z43_000513</name>
</gene>
<keyword evidence="5 8" id="KW-0812">Transmembrane</keyword>
<accession>A0ABS4E887</accession>
<evidence type="ECO:0000256" key="7">
    <source>
        <dbReference type="ARBA" id="ARBA00023136"/>
    </source>
</evidence>
<dbReference type="InterPro" id="IPR045863">
    <property type="entry name" value="CorA_TM1_TM2"/>
</dbReference>
<dbReference type="InterPro" id="IPR045861">
    <property type="entry name" value="CorA_cytoplasmic_dom"/>
</dbReference>
<keyword evidence="3" id="KW-0813">Transport</keyword>
<dbReference type="SUPFAM" id="SSF144083">
    <property type="entry name" value="Magnesium transport protein CorA, transmembrane region"/>
    <property type="match status" value="1"/>
</dbReference>
<reference evidence="9 10" key="1">
    <citation type="submission" date="2021-03" db="EMBL/GenBank/DDBJ databases">
        <title>Genomic Encyclopedia of Type Strains, Phase IV (KMG-IV): sequencing the most valuable type-strain genomes for metagenomic binning, comparative biology and taxonomic classification.</title>
        <authorList>
            <person name="Goeker M."/>
        </authorList>
    </citation>
    <scope>NUCLEOTIDE SEQUENCE [LARGE SCALE GENOMIC DNA]</scope>
    <source>
        <strain evidence="9 10">DSM 1289</strain>
    </source>
</reference>
<evidence type="ECO:0000256" key="5">
    <source>
        <dbReference type="ARBA" id="ARBA00022692"/>
    </source>
</evidence>
<evidence type="ECO:0000313" key="10">
    <source>
        <dbReference type="Proteomes" id="UP000767291"/>
    </source>
</evidence>
<dbReference type="Proteomes" id="UP000767291">
    <property type="component" value="Unassembled WGS sequence"/>
</dbReference>
<keyword evidence="10" id="KW-1185">Reference proteome</keyword>
<dbReference type="Pfam" id="PF01544">
    <property type="entry name" value="CorA"/>
    <property type="match status" value="1"/>
</dbReference>
<dbReference type="Gene3D" id="1.20.58.340">
    <property type="entry name" value="Magnesium transport protein CorA, transmembrane region"/>
    <property type="match status" value="2"/>
</dbReference>
<comment type="caution">
    <text evidence="9">The sequence shown here is derived from an EMBL/GenBank/DDBJ whole genome shotgun (WGS) entry which is preliminary data.</text>
</comment>
<dbReference type="RefSeq" id="WP_209455693.1">
    <property type="nucleotide sequence ID" value="NZ_BAAACS010000017.1"/>
</dbReference>
<name>A0ABS4E887_9FIRM</name>
<keyword evidence="4" id="KW-1003">Cell membrane</keyword>
<keyword evidence="7 8" id="KW-0472">Membrane</keyword>
<organism evidence="9 10">
    <name type="scientific">Metaclostridioides mangenotii</name>
    <dbReference type="NCBI Taxonomy" id="1540"/>
    <lineage>
        <taxon>Bacteria</taxon>
        <taxon>Bacillati</taxon>
        <taxon>Bacillota</taxon>
        <taxon>Clostridia</taxon>
        <taxon>Peptostreptococcales</taxon>
        <taxon>Peptostreptococcaceae</taxon>
        <taxon>Metaclostridioides</taxon>
    </lineage>
</organism>
<evidence type="ECO:0000256" key="1">
    <source>
        <dbReference type="ARBA" id="ARBA00004651"/>
    </source>
</evidence>
<dbReference type="PANTHER" id="PTHR46494">
    <property type="entry name" value="CORA FAMILY METAL ION TRANSPORTER (EUROFUNG)"/>
    <property type="match status" value="1"/>
</dbReference>
<feature type="transmembrane region" description="Helical" evidence="8">
    <location>
        <begin position="257"/>
        <end position="280"/>
    </location>
</feature>
<dbReference type="EMBL" id="JAGGJX010000001">
    <property type="protein sequence ID" value="MBP1854123.1"/>
    <property type="molecule type" value="Genomic_DNA"/>
</dbReference>
<comment type="similarity">
    <text evidence="2">Belongs to the CorA metal ion transporter (MIT) (TC 1.A.35) family.</text>
</comment>
<evidence type="ECO:0000256" key="8">
    <source>
        <dbReference type="SAM" id="Phobius"/>
    </source>
</evidence>
<keyword evidence="6 8" id="KW-1133">Transmembrane helix</keyword>
<comment type="subcellular location">
    <subcellularLocation>
        <location evidence="1">Cell membrane</location>
        <topology evidence="1">Multi-pass membrane protein</topology>
    </subcellularLocation>
</comment>
<evidence type="ECO:0000313" key="9">
    <source>
        <dbReference type="EMBL" id="MBP1854123.1"/>
    </source>
</evidence>
<evidence type="ECO:0000256" key="4">
    <source>
        <dbReference type="ARBA" id="ARBA00022475"/>
    </source>
</evidence>
<dbReference type="SUPFAM" id="SSF143865">
    <property type="entry name" value="CorA soluble domain-like"/>
    <property type="match status" value="1"/>
</dbReference>
<feature type="transmembrane region" description="Helical" evidence="8">
    <location>
        <begin position="292"/>
        <end position="312"/>
    </location>
</feature>